<evidence type="ECO:0008006" key="3">
    <source>
        <dbReference type="Google" id="ProtNLM"/>
    </source>
</evidence>
<dbReference type="Gene3D" id="3.40.1350.120">
    <property type="match status" value="1"/>
</dbReference>
<protein>
    <recommendedName>
        <fullName evidence="3">tRNA nuclease CdiA C-terminal domain-containing protein</fullName>
    </recommendedName>
</protein>
<keyword evidence="2" id="KW-1185">Reference proteome</keyword>
<evidence type="ECO:0000313" key="1">
    <source>
        <dbReference type="EMBL" id="MDM8270549.1"/>
    </source>
</evidence>
<dbReference type="RefSeq" id="WP_289510645.1">
    <property type="nucleotide sequence ID" value="NZ_JAUDEA010000002.1"/>
</dbReference>
<gene>
    <name evidence="1" type="ORF">QUW25_02455</name>
</gene>
<comment type="caution">
    <text evidence="1">The sequence shown here is derived from an EMBL/GenBank/DDBJ whole genome shotgun (WGS) entry which is preliminary data.</text>
</comment>
<organism evidence="1 2">
    <name type="scientific">Thermophilibacter provencensis</name>
    <dbReference type="NCBI Taxonomy" id="1852386"/>
    <lineage>
        <taxon>Bacteria</taxon>
        <taxon>Bacillati</taxon>
        <taxon>Actinomycetota</taxon>
        <taxon>Coriobacteriia</taxon>
        <taxon>Coriobacteriales</taxon>
        <taxon>Atopobiaceae</taxon>
        <taxon>Thermophilibacter</taxon>
    </lineage>
</organism>
<dbReference type="EMBL" id="JAUDEA010000002">
    <property type="protein sequence ID" value="MDM8270549.1"/>
    <property type="molecule type" value="Genomic_DNA"/>
</dbReference>
<dbReference type="Pfam" id="PF25310">
    <property type="entry name" value="VG15"/>
    <property type="match status" value="1"/>
</dbReference>
<dbReference type="InterPro" id="IPR057369">
    <property type="entry name" value="VG15"/>
</dbReference>
<proteinExistence type="predicted"/>
<accession>A0ABT7V3G3</accession>
<reference evidence="1 2" key="2">
    <citation type="submission" date="2023-06" db="EMBL/GenBank/DDBJ databases">
        <title>Identification and characterization of horizontal gene transfer across gut microbiota members of farm animals based on homology search.</title>
        <authorList>
            <person name="Schwarzerova J."/>
            <person name="Nykrynova M."/>
            <person name="Jureckova K."/>
            <person name="Cejkova D."/>
            <person name="Rychlik I."/>
        </authorList>
    </citation>
    <scope>NUCLEOTIDE SEQUENCE [LARGE SCALE GENOMIC DNA]</scope>
    <source>
        <strain evidence="1 2">153_Feed</strain>
    </source>
</reference>
<evidence type="ECO:0000313" key="2">
    <source>
        <dbReference type="Proteomes" id="UP001529256"/>
    </source>
</evidence>
<sequence length="415" mass="46051">MAATIPRAVLEFVTEEVNGISADAQARVLAVLESITWTPENIAECRDIVIQALAAVMPTYTDSAAQVGADMYDAVREAAVGEAMGATAISGYEPDATIGAIKAFVQDIVDGKPVGQFNRKVLARVDRDIRRAENVSVAENARRDPMKPKYARVPSGSETCGFCLMLSSFGFHYSDKSAASHAHENCDCRAVARFDKSGVEDYDPDEMYRHYKQCLDSLGGTSGIRKQWNSLPEGERKRLIEKRGGKESDAFQAFLNRRMAAEIETRDPEWFRTGKVPAYREESGASPDKFERACGELLRSNGLPVEFRKTRGDQPGGFRRRTSDTFIKGVAWEMKNPAGNGHLTVWNQFKSAVYGNDKKTPNPQSDKLIISNVRSEKTFGQMVDDARKVLDDGEFPEITEVIIVGRDGSMRRLER</sequence>
<reference evidence="2" key="1">
    <citation type="submission" date="2023-06" db="EMBL/GenBank/DDBJ databases">
        <title>Identification and characterization of horizontal gene transfer across gut microbiota members of farm animals based on homology search.</title>
        <authorList>
            <person name="Zeman M."/>
            <person name="Kubasova T."/>
            <person name="Jahodarova E."/>
            <person name="Nykrynova M."/>
            <person name="Rychlik I."/>
        </authorList>
    </citation>
    <scope>NUCLEOTIDE SEQUENCE [LARGE SCALE GENOMIC DNA]</scope>
    <source>
        <strain evidence="2">153_Feed</strain>
    </source>
</reference>
<dbReference type="Proteomes" id="UP001529256">
    <property type="component" value="Unassembled WGS sequence"/>
</dbReference>
<name>A0ABT7V3G3_9ACTN</name>